<evidence type="ECO:0000313" key="3">
    <source>
        <dbReference type="Proteomes" id="UP001432222"/>
    </source>
</evidence>
<evidence type="ECO:0000256" key="1">
    <source>
        <dbReference type="SAM" id="SignalP"/>
    </source>
</evidence>
<protein>
    <recommendedName>
        <fullName evidence="4">Ig-like domain-containing protein</fullName>
    </recommendedName>
</protein>
<accession>A0ABZ1UAW5</accession>
<dbReference type="Proteomes" id="UP001432222">
    <property type="component" value="Chromosome"/>
</dbReference>
<proteinExistence type="predicted"/>
<sequence>MSRSKSLIIRAIAVAGLAAGVWLPAAPQASAAPTIDAACPVGAATVNYSPGVTLSPHQTDLTFTGSAAPCTSSDPSVTAATFTGSGSGQLGCVSGAFDATGLVTWNTGATSSVTFSSVVDLRPSGIPVVVANGPVTSGKFRGDAVTLTIELIPANPLACLTTGGVTQTHGAATILMSHL</sequence>
<organism evidence="2 3">
    <name type="scientific">Kitasatospora purpeofusca</name>
    <dbReference type="NCBI Taxonomy" id="67352"/>
    <lineage>
        <taxon>Bacteria</taxon>
        <taxon>Bacillati</taxon>
        <taxon>Actinomycetota</taxon>
        <taxon>Actinomycetes</taxon>
        <taxon>Kitasatosporales</taxon>
        <taxon>Streptomycetaceae</taxon>
        <taxon>Kitasatospora</taxon>
    </lineage>
</organism>
<dbReference type="RefSeq" id="WP_328958727.1">
    <property type="nucleotide sequence ID" value="NZ_CP108110.1"/>
</dbReference>
<name>A0ABZ1UAW5_9ACTN</name>
<keyword evidence="1" id="KW-0732">Signal</keyword>
<gene>
    <name evidence="2" type="ORF">OHA16_37415</name>
</gene>
<evidence type="ECO:0000313" key="2">
    <source>
        <dbReference type="EMBL" id="WUQ88176.1"/>
    </source>
</evidence>
<reference evidence="2" key="1">
    <citation type="submission" date="2022-10" db="EMBL/GenBank/DDBJ databases">
        <title>The complete genomes of actinobacterial strains from the NBC collection.</title>
        <authorList>
            <person name="Joergensen T.S."/>
            <person name="Alvarez Arevalo M."/>
            <person name="Sterndorff E.B."/>
            <person name="Faurdal D."/>
            <person name="Vuksanovic O."/>
            <person name="Mourched A.-S."/>
            <person name="Charusanti P."/>
            <person name="Shaw S."/>
            <person name="Blin K."/>
            <person name="Weber T."/>
        </authorList>
    </citation>
    <scope>NUCLEOTIDE SEQUENCE</scope>
    <source>
        <strain evidence="2">NBC_00222</strain>
    </source>
</reference>
<dbReference type="EMBL" id="CP108110">
    <property type="protein sequence ID" value="WUQ88176.1"/>
    <property type="molecule type" value="Genomic_DNA"/>
</dbReference>
<feature type="chain" id="PRO_5045899142" description="Ig-like domain-containing protein" evidence="1">
    <location>
        <begin position="32"/>
        <end position="179"/>
    </location>
</feature>
<keyword evidence="3" id="KW-1185">Reference proteome</keyword>
<evidence type="ECO:0008006" key="4">
    <source>
        <dbReference type="Google" id="ProtNLM"/>
    </source>
</evidence>
<feature type="signal peptide" evidence="1">
    <location>
        <begin position="1"/>
        <end position="31"/>
    </location>
</feature>